<organism evidence="1 2">
    <name type="scientific">Persephonella hydrogeniphila</name>
    <dbReference type="NCBI Taxonomy" id="198703"/>
    <lineage>
        <taxon>Bacteria</taxon>
        <taxon>Pseudomonadati</taxon>
        <taxon>Aquificota</taxon>
        <taxon>Aquificia</taxon>
        <taxon>Aquificales</taxon>
        <taxon>Hydrogenothermaceae</taxon>
        <taxon>Persephonella</taxon>
    </lineage>
</organism>
<reference evidence="2" key="1">
    <citation type="submission" date="2017-09" db="EMBL/GenBank/DDBJ databases">
        <authorList>
            <person name="Varghese N."/>
            <person name="Submissions S."/>
        </authorList>
    </citation>
    <scope>NUCLEOTIDE SEQUENCE [LARGE SCALE GENOMIC DNA]</scope>
    <source>
        <strain evidence="2">DSM 15103</strain>
    </source>
</reference>
<dbReference type="Proteomes" id="UP000219036">
    <property type="component" value="Unassembled WGS sequence"/>
</dbReference>
<accession>A0A285NFI1</accession>
<dbReference type="EMBL" id="OBEI01000004">
    <property type="protein sequence ID" value="SNZ08262.1"/>
    <property type="molecule type" value="Genomic_DNA"/>
</dbReference>
<sequence>MGDRRKKEKLKEVLKEEKWIVRMYYRGNIPIEVISEITDYPKEKIEKIISKSGKAYSERIIKLYRKLPEEIKELIDLLRNCHIKKIEGNKEVYIRLPISQIYQIVEPHLEKHNIKISLRDFYELYTFMTIREV</sequence>
<evidence type="ECO:0000313" key="1">
    <source>
        <dbReference type="EMBL" id="SNZ08262.1"/>
    </source>
</evidence>
<protein>
    <submittedName>
        <fullName evidence="1">Uncharacterized protein</fullName>
    </submittedName>
</protein>
<gene>
    <name evidence="1" type="ORF">SAMN06265182_1240</name>
</gene>
<evidence type="ECO:0000313" key="2">
    <source>
        <dbReference type="Proteomes" id="UP000219036"/>
    </source>
</evidence>
<dbReference type="RefSeq" id="WP_097000410.1">
    <property type="nucleotide sequence ID" value="NZ_OBEI01000004.1"/>
</dbReference>
<keyword evidence="2" id="KW-1185">Reference proteome</keyword>
<proteinExistence type="predicted"/>
<dbReference type="AlphaFoldDB" id="A0A285NFI1"/>
<name>A0A285NFI1_9AQUI</name>